<proteinExistence type="predicted"/>
<keyword evidence="6" id="KW-1185">Reference proteome</keyword>
<dbReference type="PANTHER" id="PTHR43408:SF2">
    <property type="entry name" value="FMN REDUCTASE (NADPH)"/>
    <property type="match status" value="1"/>
</dbReference>
<evidence type="ECO:0000256" key="1">
    <source>
        <dbReference type="ARBA" id="ARBA00022630"/>
    </source>
</evidence>
<dbReference type="InterPro" id="IPR005025">
    <property type="entry name" value="FMN_Rdtase-like_dom"/>
</dbReference>
<keyword evidence="2" id="KW-0288">FMN</keyword>
<evidence type="ECO:0000256" key="2">
    <source>
        <dbReference type="ARBA" id="ARBA00022643"/>
    </source>
</evidence>
<dbReference type="PANTHER" id="PTHR43408">
    <property type="entry name" value="FMN REDUCTASE (NADPH)"/>
    <property type="match status" value="1"/>
</dbReference>
<dbReference type="Gene3D" id="3.40.50.360">
    <property type="match status" value="1"/>
</dbReference>
<comment type="caution">
    <text evidence="5">The sequence shown here is derived from an EMBL/GenBank/DDBJ whole genome shotgun (WGS) entry which is preliminary data.</text>
</comment>
<organism evidence="5 6">
    <name type="scientific">Phocicoccus schoeneichii</name>
    <dbReference type="NCBI Taxonomy" id="1812261"/>
    <lineage>
        <taxon>Bacteria</taxon>
        <taxon>Bacillati</taxon>
        <taxon>Bacillota</taxon>
        <taxon>Bacilli</taxon>
        <taxon>Bacillales</taxon>
        <taxon>Salinicoccaceae</taxon>
        <taxon>Phocicoccus</taxon>
    </lineage>
</organism>
<dbReference type="RefSeq" id="WP_186084458.1">
    <property type="nucleotide sequence ID" value="NZ_BMDB01000003.1"/>
</dbReference>
<reference evidence="5 6" key="1">
    <citation type="submission" date="2020-07" db="EMBL/GenBank/DDBJ databases">
        <authorList>
            <person name="Criscuolo A."/>
        </authorList>
    </citation>
    <scope>NUCLEOTIDE SEQUENCE [LARGE SCALE GENOMIC DNA]</scope>
    <source>
        <strain evidence="6">CIP 111030</strain>
    </source>
</reference>
<feature type="domain" description="NADPH-dependent FMN reductase-like" evidence="4">
    <location>
        <begin position="1"/>
        <end position="145"/>
    </location>
</feature>
<keyword evidence="3" id="KW-0560">Oxidoreductase</keyword>
<dbReference type="Proteomes" id="UP000521032">
    <property type="component" value="Unassembled WGS sequence"/>
</dbReference>
<dbReference type="EMBL" id="CAJEWE010000003">
    <property type="protein sequence ID" value="CAD2070866.1"/>
    <property type="molecule type" value="Genomic_DNA"/>
</dbReference>
<evidence type="ECO:0000313" key="6">
    <source>
        <dbReference type="Proteomes" id="UP000521032"/>
    </source>
</evidence>
<evidence type="ECO:0000313" key="5">
    <source>
        <dbReference type="EMBL" id="CAD2070866.1"/>
    </source>
</evidence>
<evidence type="ECO:0000256" key="3">
    <source>
        <dbReference type="ARBA" id="ARBA00023002"/>
    </source>
</evidence>
<dbReference type="SUPFAM" id="SSF52218">
    <property type="entry name" value="Flavoproteins"/>
    <property type="match status" value="1"/>
</dbReference>
<accession>A0A6V7R0P2</accession>
<protein>
    <submittedName>
        <fullName evidence="5">NAD(P)H-dependent FAD/FMN reductase</fullName>
    </submittedName>
</protein>
<keyword evidence="1" id="KW-0285">Flavoprotein</keyword>
<dbReference type="Pfam" id="PF03358">
    <property type="entry name" value="FMN_red"/>
    <property type="match status" value="1"/>
</dbReference>
<gene>
    <name evidence="5" type="ORF">JEOSCH030_00105</name>
</gene>
<dbReference type="AlphaFoldDB" id="A0A6V7R0P2"/>
<dbReference type="InterPro" id="IPR029039">
    <property type="entry name" value="Flavoprotein-like_sf"/>
</dbReference>
<sequence>MNVLVLAASNVGTKTKTAMSYIHKTLEEKHSEHDITFIDFIDKKMEFADGRNYLEWTGDTLEVTTAVMNADVIYIGFPIFQASIPAVLKNLFDLLPVNALLDKTVGIVSTAGSEKHFLIAEMTLKPILNYMKAHVVQSTVFITEKAFSRGEIVEDDIIVRLENLTEQTLTIAKAHEQIRIEEESKYGF</sequence>
<name>A0A6V7R0P2_9BACL</name>
<evidence type="ECO:0000259" key="4">
    <source>
        <dbReference type="Pfam" id="PF03358"/>
    </source>
</evidence>
<dbReference type="GO" id="GO:0016491">
    <property type="term" value="F:oxidoreductase activity"/>
    <property type="evidence" value="ECO:0007669"/>
    <property type="project" value="UniProtKB-KW"/>
</dbReference>
<dbReference type="InterPro" id="IPR051814">
    <property type="entry name" value="NAD(P)H-dep_FMN_reductase"/>
</dbReference>